<keyword evidence="6 7" id="KW-0472">Membrane</keyword>
<evidence type="ECO:0000313" key="9">
    <source>
        <dbReference type="Proteomes" id="UP000547674"/>
    </source>
</evidence>
<keyword evidence="5 7" id="KW-1133">Transmembrane helix</keyword>
<sequence>MRLLKGLLSGAPLNRDLGLLILRVGIGLSMLILHGWGKITGGPELWENVGGSMSNLGLNFAPKFWGFLAAFAESVGSVLLILGLFFRPAALMLTFTMLVAMVMHLSLPEDNPGSGWNAASHAMELMLVYLALFLMGSGKFALATKRGRA</sequence>
<protein>
    <submittedName>
        <fullName evidence="8">DoxX family protein</fullName>
    </submittedName>
</protein>
<feature type="transmembrane region" description="Helical" evidence="7">
    <location>
        <begin position="89"/>
        <end position="107"/>
    </location>
</feature>
<comment type="subcellular location">
    <subcellularLocation>
        <location evidence="1">Cell membrane</location>
        <topology evidence="1">Multi-pass membrane protein</topology>
    </subcellularLocation>
</comment>
<feature type="transmembrane region" description="Helical" evidence="7">
    <location>
        <begin position="64"/>
        <end position="82"/>
    </location>
</feature>
<gene>
    <name evidence="8" type="ORF">HKN21_10775</name>
</gene>
<evidence type="ECO:0000256" key="4">
    <source>
        <dbReference type="ARBA" id="ARBA00022692"/>
    </source>
</evidence>
<evidence type="ECO:0000256" key="2">
    <source>
        <dbReference type="ARBA" id="ARBA00006679"/>
    </source>
</evidence>
<dbReference type="EMBL" id="JABDJR010000433">
    <property type="protein sequence ID" value="NNF07233.1"/>
    <property type="molecule type" value="Genomic_DNA"/>
</dbReference>
<reference evidence="8 9" key="1">
    <citation type="submission" date="2020-03" db="EMBL/GenBank/DDBJ databases">
        <title>Metabolic flexibility allows generalist bacteria to become dominant in a frequently disturbed ecosystem.</title>
        <authorList>
            <person name="Chen Y.-J."/>
            <person name="Leung P.M."/>
            <person name="Bay S.K."/>
            <person name="Hugenholtz P."/>
            <person name="Kessler A.J."/>
            <person name="Shelley G."/>
            <person name="Waite D.W."/>
            <person name="Cook P.L."/>
            <person name="Greening C."/>
        </authorList>
    </citation>
    <scope>NUCLEOTIDE SEQUENCE [LARGE SCALE GENOMIC DNA]</scope>
    <source>
        <strain evidence="8">SS_bin_28</strain>
    </source>
</reference>
<keyword evidence="3" id="KW-1003">Cell membrane</keyword>
<evidence type="ECO:0000256" key="5">
    <source>
        <dbReference type="ARBA" id="ARBA00022989"/>
    </source>
</evidence>
<feature type="transmembrane region" description="Helical" evidence="7">
    <location>
        <begin position="127"/>
        <end position="144"/>
    </location>
</feature>
<dbReference type="Pfam" id="PF07681">
    <property type="entry name" value="DoxX"/>
    <property type="match status" value="1"/>
</dbReference>
<accession>A0A7Y2E8N2</accession>
<dbReference type="PANTHER" id="PTHR33452:SF1">
    <property type="entry name" value="INNER MEMBRANE PROTEIN YPHA-RELATED"/>
    <property type="match status" value="1"/>
</dbReference>
<dbReference type="AlphaFoldDB" id="A0A7Y2E8N2"/>
<feature type="transmembrane region" description="Helical" evidence="7">
    <location>
        <begin position="20"/>
        <end position="37"/>
    </location>
</feature>
<dbReference type="InterPro" id="IPR032808">
    <property type="entry name" value="DoxX"/>
</dbReference>
<dbReference type="GO" id="GO:0005886">
    <property type="term" value="C:plasma membrane"/>
    <property type="evidence" value="ECO:0007669"/>
    <property type="project" value="UniProtKB-SubCell"/>
</dbReference>
<organism evidence="8 9">
    <name type="scientific">Eiseniibacteriota bacterium</name>
    <dbReference type="NCBI Taxonomy" id="2212470"/>
    <lineage>
        <taxon>Bacteria</taxon>
        <taxon>Candidatus Eiseniibacteriota</taxon>
    </lineage>
</organism>
<evidence type="ECO:0000313" key="8">
    <source>
        <dbReference type="EMBL" id="NNF07233.1"/>
    </source>
</evidence>
<dbReference type="Proteomes" id="UP000547674">
    <property type="component" value="Unassembled WGS sequence"/>
</dbReference>
<keyword evidence="4 7" id="KW-0812">Transmembrane</keyword>
<dbReference type="PANTHER" id="PTHR33452">
    <property type="entry name" value="OXIDOREDUCTASE CATD-RELATED"/>
    <property type="match status" value="1"/>
</dbReference>
<evidence type="ECO:0000256" key="1">
    <source>
        <dbReference type="ARBA" id="ARBA00004651"/>
    </source>
</evidence>
<comment type="similarity">
    <text evidence="2">Belongs to the DoxX family.</text>
</comment>
<evidence type="ECO:0000256" key="6">
    <source>
        <dbReference type="ARBA" id="ARBA00023136"/>
    </source>
</evidence>
<comment type="caution">
    <text evidence="8">The sequence shown here is derived from an EMBL/GenBank/DDBJ whole genome shotgun (WGS) entry which is preliminary data.</text>
</comment>
<evidence type="ECO:0000256" key="3">
    <source>
        <dbReference type="ARBA" id="ARBA00022475"/>
    </source>
</evidence>
<evidence type="ECO:0000256" key="7">
    <source>
        <dbReference type="SAM" id="Phobius"/>
    </source>
</evidence>
<proteinExistence type="inferred from homology"/>
<name>A0A7Y2E8N2_UNCEI</name>
<dbReference type="InterPro" id="IPR051907">
    <property type="entry name" value="DoxX-like_oxidoreductase"/>
</dbReference>